<dbReference type="EMBL" id="CAEZZM010000148">
    <property type="protein sequence ID" value="CAB4769129.1"/>
    <property type="molecule type" value="Genomic_DNA"/>
</dbReference>
<dbReference type="SUPFAM" id="SSF52833">
    <property type="entry name" value="Thioredoxin-like"/>
    <property type="match status" value="1"/>
</dbReference>
<dbReference type="EMBL" id="CAEZWH010000042">
    <property type="protein sequence ID" value="CAB4648588.1"/>
    <property type="molecule type" value="Genomic_DNA"/>
</dbReference>
<evidence type="ECO:0000259" key="6">
    <source>
        <dbReference type="PROSITE" id="PS51352"/>
    </source>
</evidence>
<accession>A0A6J6KHK0</accession>
<keyword evidence="3" id="KW-1015">Disulfide bond</keyword>
<feature type="transmembrane region" description="Helical" evidence="5">
    <location>
        <begin position="12"/>
        <end position="33"/>
    </location>
</feature>
<dbReference type="InterPro" id="IPR036249">
    <property type="entry name" value="Thioredoxin-like_sf"/>
</dbReference>
<evidence type="ECO:0000256" key="5">
    <source>
        <dbReference type="SAM" id="Phobius"/>
    </source>
</evidence>
<dbReference type="AlphaFoldDB" id="A0A6J6KHK0"/>
<evidence type="ECO:0000256" key="2">
    <source>
        <dbReference type="ARBA" id="ARBA00022748"/>
    </source>
</evidence>
<dbReference type="InterPro" id="IPR050553">
    <property type="entry name" value="Thioredoxin_ResA/DsbE_sf"/>
</dbReference>
<keyword evidence="5" id="KW-0812">Transmembrane</keyword>
<keyword evidence="4" id="KW-0676">Redox-active center</keyword>
<evidence type="ECO:0000256" key="3">
    <source>
        <dbReference type="ARBA" id="ARBA00023157"/>
    </source>
</evidence>
<evidence type="ECO:0000313" key="8">
    <source>
        <dbReference type="EMBL" id="CAB4648588.1"/>
    </source>
</evidence>
<keyword evidence="5" id="KW-0472">Membrane</keyword>
<reference evidence="8" key="1">
    <citation type="submission" date="2020-05" db="EMBL/GenBank/DDBJ databases">
        <authorList>
            <person name="Chiriac C."/>
            <person name="Salcher M."/>
            <person name="Ghai R."/>
            <person name="Kavagutti S V."/>
        </authorList>
    </citation>
    <scope>NUCLEOTIDE SEQUENCE</scope>
</reference>
<dbReference type="PANTHER" id="PTHR42852:SF6">
    <property type="entry name" value="THIOL:DISULFIDE INTERCHANGE PROTEIN DSBE"/>
    <property type="match status" value="1"/>
</dbReference>
<evidence type="ECO:0000313" key="9">
    <source>
        <dbReference type="EMBL" id="CAB4769129.1"/>
    </source>
</evidence>
<dbReference type="CDD" id="cd02966">
    <property type="entry name" value="TlpA_like_family"/>
    <property type="match status" value="1"/>
</dbReference>
<gene>
    <name evidence="7" type="ORF">UFOPK2166_00560</name>
    <name evidence="8" type="ORF">UFOPK2195_00343</name>
    <name evidence="9" type="ORF">UFOPK2872_01058</name>
</gene>
<dbReference type="PROSITE" id="PS51352">
    <property type="entry name" value="THIOREDOXIN_2"/>
    <property type="match status" value="1"/>
</dbReference>
<dbReference type="GO" id="GO:0017004">
    <property type="term" value="P:cytochrome complex assembly"/>
    <property type="evidence" value="ECO:0007669"/>
    <property type="project" value="UniProtKB-KW"/>
</dbReference>
<keyword evidence="5" id="KW-1133">Transmembrane helix</keyword>
<dbReference type="PANTHER" id="PTHR42852">
    <property type="entry name" value="THIOL:DISULFIDE INTERCHANGE PROTEIN DSBE"/>
    <property type="match status" value="1"/>
</dbReference>
<dbReference type="Pfam" id="PF08534">
    <property type="entry name" value="Redoxin"/>
    <property type="match status" value="1"/>
</dbReference>
<dbReference type="EMBL" id="CAEZWB010000055">
    <property type="protein sequence ID" value="CAB4646388.1"/>
    <property type="molecule type" value="Genomic_DNA"/>
</dbReference>
<comment type="subcellular location">
    <subcellularLocation>
        <location evidence="1">Cell envelope</location>
    </subcellularLocation>
</comment>
<protein>
    <submittedName>
        <fullName evidence="8">Unannotated protein</fullName>
    </submittedName>
</protein>
<evidence type="ECO:0000256" key="1">
    <source>
        <dbReference type="ARBA" id="ARBA00004196"/>
    </source>
</evidence>
<dbReference type="Gene3D" id="3.40.30.10">
    <property type="entry name" value="Glutaredoxin"/>
    <property type="match status" value="1"/>
</dbReference>
<organism evidence="8">
    <name type="scientific">freshwater metagenome</name>
    <dbReference type="NCBI Taxonomy" id="449393"/>
    <lineage>
        <taxon>unclassified sequences</taxon>
        <taxon>metagenomes</taxon>
        <taxon>ecological metagenomes</taxon>
    </lineage>
</organism>
<name>A0A6J6KHK0_9ZZZZ</name>
<proteinExistence type="predicted"/>
<keyword evidence="2" id="KW-0201">Cytochrome c-type biogenesis</keyword>
<sequence>MTATQPRQRRVAPFVATIVGMVLFALLIVLVTADPNPSDNAESPLLGNPAPAVVSTTLEDKTFELARRKGSWVIFNFFNSTCVPCVNEHPDLVAFAEAEAKSANPAELYTIINDDSDGAVQNFFETNGGDWTKVRDSDAAISVAFGVAKVPETWVIDPNGYVRLRIAGQLTETLLTEQLNLLKEQFGS</sequence>
<dbReference type="InterPro" id="IPR013740">
    <property type="entry name" value="Redoxin"/>
</dbReference>
<dbReference type="InterPro" id="IPR013766">
    <property type="entry name" value="Thioredoxin_domain"/>
</dbReference>
<evidence type="ECO:0000256" key="4">
    <source>
        <dbReference type="ARBA" id="ARBA00023284"/>
    </source>
</evidence>
<feature type="domain" description="Thioredoxin" evidence="6">
    <location>
        <begin position="44"/>
        <end position="184"/>
    </location>
</feature>
<dbReference type="GO" id="GO:0016491">
    <property type="term" value="F:oxidoreductase activity"/>
    <property type="evidence" value="ECO:0007669"/>
    <property type="project" value="InterPro"/>
</dbReference>
<evidence type="ECO:0000313" key="7">
    <source>
        <dbReference type="EMBL" id="CAB4646388.1"/>
    </source>
</evidence>
<dbReference type="GO" id="GO:0030313">
    <property type="term" value="C:cell envelope"/>
    <property type="evidence" value="ECO:0007669"/>
    <property type="project" value="UniProtKB-SubCell"/>
</dbReference>